<name>A0AAW0JUJ9_QUESU</name>
<proteinExistence type="predicted"/>
<sequence>MATIVGEALLSESVKLLLDLASQEVVKFIRGRKFGRKLESKIQEVVDKLEYLASQINAIGLREGVEGRSSQRVPTTSLVDPETIIYARGEI</sequence>
<evidence type="ECO:0000313" key="2">
    <source>
        <dbReference type="Proteomes" id="UP000237347"/>
    </source>
</evidence>
<organism evidence="1 2">
    <name type="scientific">Quercus suber</name>
    <name type="common">Cork oak</name>
    <dbReference type="NCBI Taxonomy" id="58331"/>
    <lineage>
        <taxon>Eukaryota</taxon>
        <taxon>Viridiplantae</taxon>
        <taxon>Streptophyta</taxon>
        <taxon>Embryophyta</taxon>
        <taxon>Tracheophyta</taxon>
        <taxon>Spermatophyta</taxon>
        <taxon>Magnoliopsida</taxon>
        <taxon>eudicotyledons</taxon>
        <taxon>Gunneridae</taxon>
        <taxon>Pentapetalae</taxon>
        <taxon>rosids</taxon>
        <taxon>fabids</taxon>
        <taxon>Fagales</taxon>
        <taxon>Fagaceae</taxon>
        <taxon>Quercus</taxon>
    </lineage>
</organism>
<dbReference type="Proteomes" id="UP000237347">
    <property type="component" value="Unassembled WGS sequence"/>
</dbReference>
<reference evidence="1 2" key="1">
    <citation type="journal article" date="2018" name="Sci. Data">
        <title>The draft genome sequence of cork oak.</title>
        <authorList>
            <person name="Ramos A.M."/>
            <person name="Usie A."/>
            <person name="Barbosa P."/>
            <person name="Barros P.M."/>
            <person name="Capote T."/>
            <person name="Chaves I."/>
            <person name="Simoes F."/>
            <person name="Abreu I."/>
            <person name="Carrasquinho I."/>
            <person name="Faro C."/>
            <person name="Guimaraes J.B."/>
            <person name="Mendonca D."/>
            <person name="Nobrega F."/>
            <person name="Rodrigues L."/>
            <person name="Saibo N.J.M."/>
            <person name="Varela M.C."/>
            <person name="Egas C."/>
            <person name="Matos J."/>
            <person name="Miguel C.M."/>
            <person name="Oliveira M.M."/>
            <person name="Ricardo C.P."/>
            <person name="Goncalves S."/>
        </authorList>
    </citation>
    <scope>NUCLEOTIDE SEQUENCE [LARGE SCALE GENOMIC DNA]</scope>
    <source>
        <strain evidence="2">cv. HL8</strain>
    </source>
</reference>
<dbReference type="EMBL" id="PKMF04000462">
    <property type="protein sequence ID" value="KAK7830437.1"/>
    <property type="molecule type" value="Genomic_DNA"/>
</dbReference>
<gene>
    <name evidence="1" type="primary">RPPL1_31</name>
    <name evidence="1" type="ORF">CFP56_028194</name>
</gene>
<accession>A0AAW0JUJ9</accession>
<evidence type="ECO:0000313" key="1">
    <source>
        <dbReference type="EMBL" id="KAK7830437.1"/>
    </source>
</evidence>
<comment type="caution">
    <text evidence="1">The sequence shown here is derived from an EMBL/GenBank/DDBJ whole genome shotgun (WGS) entry which is preliminary data.</text>
</comment>
<protein>
    <submittedName>
        <fullName evidence="1">Disease resistance rpp13-like protein 1</fullName>
    </submittedName>
</protein>
<dbReference type="AlphaFoldDB" id="A0AAW0JUJ9"/>
<keyword evidence="2" id="KW-1185">Reference proteome</keyword>